<evidence type="ECO:0000313" key="3">
    <source>
        <dbReference type="Proteomes" id="UP001610335"/>
    </source>
</evidence>
<evidence type="ECO:0000256" key="1">
    <source>
        <dbReference type="SAM" id="Phobius"/>
    </source>
</evidence>
<gene>
    <name evidence="2" type="ORF">BDW59DRAFT_148491</name>
</gene>
<proteinExistence type="predicted"/>
<protein>
    <submittedName>
        <fullName evidence="2">Uncharacterized protein</fullName>
    </submittedName>
</protein>
<dbReference type="EMBL" id="JBFXLS010000050">
    <property type="protein sequence ID" value="KAL2823684.1"/>
    <property type="molecule type" value="Genomic_DNA"/>
</dbReference>
<keyword evidence="1" id="KW-0472">Membrane</keyword>
<accession>A0ABR4I7G6</accession>
<sequence length="59" mass="6943">MMRTTFINTLFIFLTLVTQFVFTGFDSSTFIALLILCSFYRDHRVKILSSLLRSPEENF</sequence>
<comment type="caution">
    <text evidence="2">The sequence shown here is derived from an EMBL/GenBank/DDBJ whole genome shotgun (WGS) entry which is preliminary data.</text>
</comment>
<dbReference type="Proteomes" id="UP001610335">
    <property type="component" value="Unassembled WGS sequence"/>
</dbReference>
<keyword evidence="1" id="KW-1133">Transmembrane helix</keyword>
<evidence type="ECO:0000313" key="2">
    <source>
        <dbReference type="EMBL" id="KAL2823684.1"/>
    </source>
</evidence>
<organism evidence="2 3">
    <name type="scientific">Aspergillus cavernicola</name>
    <dbReference type="NCBI Taxonomy" id="176166"/>
    <lineage>
        <taxon>Eukaryota</taxon>
        <taxon>Fungi</taxon>
        <taxon>Dikarya</taxon>
        <taxon>Ascomycota</taxon>
        <taxon>Pezizomycotina</taxon>
        <taxon>Eurotiomycetes</taxon>
        <taxon>Eurotiomycetidae</taxon>
        <taxon>Eurotiales</taxon>
        <taxon>Aspergillaceae</taxon>
        <taxon>Aspergillus</taxon>
        <taxon>Aspergillus subgen. Nidulantes</taxon>
    </lineage>
</organism>
<reference evidence="2 3" key="1">
    <citation type="submission" date="2024-07" db="EMBL/GenBank/DDBJ databases">
        <title>Section-level genome sequencing and comparative genomics of Aspergillus sections Usti and Cavernicolus.</title>
        <authorList>
            <consortium name="Lawrence Berkeley National Laboratory"/>
            <person name="Nybo J.L."/>
            <person name="Vesth T.C."/>
            <person name="Theobald S."/>
            <person name="Frisvad J.C."/>
            <person name="Larsen T.O."/>
            <person name="Kjaerboelling I."/>
            <person name="Rothschild-Mancinelli K."/>
            <person name="Lyhne E.K."/>
            <person name="Kogle M.E."/>
            <person name="Barry K."/>
            <person name="Clum A."/>
            <person name="Na H."/>
            <person name="Ledsgaard L."/>
            <person name="Lin J."/>
            <person name="Lipzen A."/>
            <person name="Kuo A."/>
            <person name="Riley R."/>
            <person name="Mondo S."/>
            <person name="LaButti K."/>
            <person name="Haridas S."/>
            <person name="Pangalinan J."/>
            <person name="Salamov A.A."/>
            <person name="Simmons B.A."/>
            <person name="Magnuson J.K."/>
            <person name="Chen J."/>
            <person name="Drula E."/>
            <person name="Henrissat B."/>
            <person name="Wiebenga A."/>
            <person name="Lubbers R.J."/>
            <person name="Gomes A.C."/>
            <person name="Makela M.R."/>
            <person name="Stajich J."/>
            <person name="Grigoriev I.V."/>
            <person name="Mortensen U.H."/>
            <person name="De vries R.P."/>
            <person name="Baker S.E."/>
            <person name="Andersen M.R."/>
        </authorList>
    </citation>
    <scope>NUCLEOTIDE SEQUENCE [LARGE SCALE GENOMIC DNA]</scope>
    <source>
        <strain evidence="2 3">CBS 600.67</strain>
    </source>
</reference>
<keyword evidence="1" id="KW-0812">Transmembrane</keyword>
<feature type="transmembrane region" description="Helical" evidence="1">
    <location>
        <begin position="6"/>
        <end position="36"/>
    </location>
</feature>
<name>A0ABR4I7G6_9EURO</name>
<keyword evidence="3" id="KW-1185">Reference proteome</keyword>